<feature type="transmembrane region" description="Helical" evidence="5">
    <location>
        <begin position="390"/>
        <end position="408"/>
    </location>
</feature>
<evidence type="ECO:0000256" key="4">
    <source>
        <dbReference type="ARBA" id="ARBA00023136"/>
    </source>
</evidence>
<comment type="subcellular location">
    <subcellularLocation>
        <location evidence="1">Membrane</location>
        <topology evidence="1">Multi-pass membrane protein</topology>
    </subcellularLocation>
</comment>
<dbReference type="PANTHER" id="PTHR43424:SF1">
    <property type="entry name" value="LOCUS PUTATIVE PROTEIN 1-RELATED"/>
    <property type="match status" value="1"/>
</dbReference>
<dbReference type="CDD" id="cd13128">
    <property type="entry name" value="MATE_Wzx_like"/>
    <property type="match status" value="1"/>
</dbReference>
<feature type="transmembrane region" description="Helical" evidence="5">
    <location>
        <begin position="325"/>
        <end position="345"/>
    </location>
</feature>
<evidence type="ECO:0000313" key="7">
    <source>
        <dbReference type="Proteomes" id="UP000220438"/>
    </source>
</evidence>
<sequence>MKKIKNIFKNKVTRNASWMIIGRIYQMSLSFVVSMLTARYLGPSNYGLINYASSFTSFFSTFCVLGINSVIVKNFIDHPNEEGKTTGSAIGVRMISSICSVVLIMVATLFLDRGERTTHLVVLLLGLGAIPQVFDTLNYWFQAKLESKYAAIASAIGYTVMMGYKISLLVFQKNVVWFAAASSIEYLVVAVCLYYNYRRHGGPSLSFSWRKVKELLNSSHHFILVSLMVSIYGSTDKLMLKQMMDETEVGFYSTAVTVCGLWCFILAAINDSMYPVILEAFESDIKLFERKCRQLYAIVFYTSAGVSILYTMFAKYIILILYGEAYLPAITPMRIVTWYIAFSYLGDARNVWVISYDCQKYLKYIYIGSAITNVVMNYFLIPLFGASGAAFASVVTQISTIMIFPLFIRKMRPNVKLMLDAICLKDVF</sequence>
<proteinExistence type="predicted"/>
<evidence type="ECO:0000256" key="3">
    <source>
        <dbReference type="ARBA" id="ARBA00022989"/>
    </source>
</evidence>
<dbReference type="AlphaFoldDB" id="A0A2A7BGD7"/>
<evidence type="ECO:0000256" key="5">
    <source>
        <dbReference type="SAM" id="Phobius"/>
    </source>
</evidence>
<protein>
    <submittedName>
        <fullName evidence="6">Uncharacterized protein</fullName>
    </submittedName>
</protein>
<reference evidence="6 7" key="1">
    <citation type="journal article" date="2017" name="Front. Microbiol.">
        <title>New Insights into the Diversity of the Genus Faecalibacterium.</title>
        <authorList>
            <person name="Benevides L."/>
            <person name="Burman S."/>
            <person name="Martin R."/>
            <person name="Robert V."/>
            <person name="Thomas M."/>
            <person name="Miquel S."/>
            <person name="Chain F."/>
            <person name="Sokol H."/>
            <person name="Bermudez-Humaran L.G."/>
            <person name="Morrison M."/>
            <person name="Langella P."/>
            <person name="Azevedo V.A."/>
            <person name="Chatel J.M."/>
            <person name="Soares S."/>
        </authorList>
    </citation>
    <scope>NUCLEOTIDE SEQUENCE [LARGE SCALE GENOMIC DNA]</scope>
    <source>
        <strain evidence="6 7">AHMP21</strain>
    </source>
</reference>
<evidence type="ECO:0000256" key="2">
    <source>
        <dbReference type="ARBA" id="ARBA00022692"/>
    </source>
</evidence>
<feature type="transmembrane region" description="Helical" evidence="5">
    <location>
        <begin position="92"/>
        <end position="111"/>
    </location>
</feature>
<dbReference type="InterPro" id="IPR002797">
    <property type="entry name" value="Polysacc_synth"/>
</dbReference>
<keyword evidence="3 5" id="KW-1133">Transmembrane helix</keyword>
<evidence type="ECO:0000256" key="1">
    <source>
        <dbReference type="ARBA" id="ARBA00004141"/>
    </source>
</evidence>
<feature type="transmembrane region" description="Helical" evidence="5">
    <location>
        <begin position="149"/>
        <end position="170"/>
    </location>
</feature>
<dbReference type="PANTHER" id="PTHR43424">
    <property type="entry name" value="LOCUS PUTATIVE PROTEIN 1-RELATED"/>
    <property type="match status" value="1"/>
</dbReference>
<feature type="transmembrane region" description="Helical" evidence="5">
    <location>
        <begin position="295"/>
        <end position="319"/>
    </location>
</feature>
<evidence type="ECO:0000313" key="6">
    <source>
        <dbReference type="EMBL" id="PDX90425.1"/>
    </source>
</evidence>
<accession>A0A2A7BGD7</accession>
<feature type="transmembrane region" description="Helical" evidence="5">
    <location>
        <begin position="48"/>
        <end position="71"/>
    </location>
</feature>
<dbReference type="InterPro" id="IPR052556">
    <property type="entry name" value="PolySynth_Transporter"/>
</dbReference>
<name>A0A2A7BGD7_9FIRM</name>
<feature type="transmembrane region" description="Helical" evidence="5">
    <location>
        <begin position="215"/>
        <end position="234"/>
    </location>
</feature>
<dbReference type="GO" id="GO:0016020">
    <property type="term" value="C:membrane"/>
    <property type="evidence" value="ECO:0007669"/>
    <property type="project" value="UniProtKB-SubCell"/>
</dbReference>
<dbReference type="Proteomes" id="UP000220438">
    <property type="component" value="Unassembled WGS sequence"/>
</dbReference>
<dbReference type="Pfam" id="PF01943">
    <property type="entry name" value="Polysacc_synt"/>
    <property type="match status" value="1"/>
</dbReference>
<feature type="transmembrane region" description="Helical" evidence="5">
    <location>
        <begin position="176"/>
        <end position="195"/>
    </location>
</feature>
<feature type="transmembrane region" description="Helical" evidence="5">
    <location>
        <begin position="249"/>
        <end position="269"/>
    </location>
</feature>
<keyword evidence="4 5" id="KW-0472">Membrane</keyword>
<dbReference type="EMBL" id="NOUW01000007">
    <property type="protein sequence ID" value="PDX90425.1"/>
    <property type="molecule type" value="Genomic_DNA"/>
</dbReference>
<keyword evidence="2 5" id="KW-0812">Transmembrane</keyword>
<organism evidence="6 7">
    <name type="scientific">Faecalibacterium prausnitzii</name>
    <dbReference type="NCBI Taxonomy" id="853"/>
    <lineage>
        <taxon>Bacteria</taxon>
        <taxon>Bacillati</taxon>
        <taxon>Bacillota</taxon>
        <taxon>Clostridia</taxon>
        <taxon>Eubacteriales</taxon>
        <taxon>Oscillospiraceae</taxon>
        <taxon>Faecalibacterium</taxon>
    </lineage>
</organism>
<feature type="transmembrane region" description="Helical" evidence="5">
    <location>
        <begin position="20"/>
        <end position="42"/>
    </location>
</feature>
<gene>
    <name evidence="6" type="ORF">CHR61_02005</name>
</gene>
<feature type="transmembrane region" description="Helical" evidence="5">
    <location>
        <begin position="117"/>
        <end position="137"/>
    </location>
</feature>
<comment type="caution">
    <text evidence="6">The sequence shown here is derived from an EMBL/GenBank/DDBJ whole genome shotgun (WGS) entry which is preliminary data.</text>
</comment>
<feature type="transmembrane region" description="Helical" evidence="5">
    <location>
        <begin position="365"/>
        <end position="384"/>
    </location>
</feature>
<dbReference type="RefSeq" id="WP_097770054.1">
    <property type="nucleotide sequence ID" value="NZ_NOUW01000007.1"/>
</dbReference>